<dbReference type="EMBL" id="BMJO01000001">
    <property type="protein sequence ID" value="GGE41449.1"/>
    <property type="molecule type" value="Genomic_DNA"/>
</dbReference>
<evidence type="ECO:0000256" key="3">
    <source>
        <dbReference type="ARBA" id="ARBA00004496"/>
    </source>
</evidence>
<dbReference type="Proteomes" id="UP000295684">
    <property type="component" value="Unassembled WGS sequence"/>
</dbReference>
<evidence type="ECO:0000313" key="19">
    <source>
        <dbReference type="EMBL" id="GGE41449.1"/>
    </source>
</evidence>
<evidence type="ECO:0000256" key="16">
    <source>
        <dbReference type="SAM" id="Coils"/>
    </source>
</evidence>
<protein>
    <recommendedName>
        <fullName evidence="5">Oxygen sensor histidine kinase NreB</fullName>
        <ecNumber evidence="4">2.7.13.3</ecNumber>
    </recommendedName>
    <alternativeName>
        <fullName evidence="15">Nitrogen regulation protein B</fullName>
    </alternativeName>
</protein>
<dbReference type="Pfam" id="PF13426">
    <property type="entry name" value="PAS_9"/>
    <property type="match status" value="1"/>
</dbReference>
<dbReference type="EC" id="2.7.13.3" evidence="4"/>
<evidence type="ECO:0000256" key="15">
    <source>
        <dbReference type="ARBA" id="ARBA00030800"/>
    </source>
</evidence>
<evidence type="ECO:0000259" key="18">
    <source>
        <dbReference type="PROSITE" id="PS50112"/>
    </source>
</evidence>
<dbReference type="GO" id="GO:0016020">
    <property type="term" value="C:membrane"/>
    <property type="evidence" value="ECO:0007669"/>
    <property type="project" value="InterPro"/>
</dbReference>
<comment type="subcellular location">
    <subcellularLocation>
        <location evidence="3">Cytoplasm</location>
    </subcellularLocation>
</comment>
<sequence length="381" mass="43769">MQNTVQQLQDEITSLKELIEQTAINQEEKDRLQEEYQRSQNRFRTIFEQSSLGKKIIDADLRITKVNQALLNILGYTQEEMLGKKITDLSIGKFKADWKKLQHTLWTTDMSSFSIDTCLIKKDNTSVWVHVTTILIEDEDKMLGYTIIEDVSERKELERLRNLVTQQQQRHHLAEMVLNAQEEERRRIAESLHHGLGQVLFGVKLSLNKIKFNGEHEQHGNEDALRYSMNLLNDSIIECRRISHDLIPTLLEDRGLKSAVEDICRQLSNTVKFYCTVKGLEERINPVIETAIYRMVQELMMNIIKHAQASFGRVSIKEHGDEIHVEVEDNGKGFETIDTEPVGIGLQTIRYKVNLLGGTFNISSTLGKGTQISIVIPQKAI</sequence>
<gene>
    <name evidence="20" type="ORF">EV200_101650</name>
    <name evidence="19" type="ORF">GCM10011413_04160</name>
</gene>
<dbReference type="InterPro" id="IPR003594">
    <property type="entry name" value="HATPase_dom"/>
</dbReference>
<evidence type="ECO:0000256" key="6">
    <source>
        <dbReference type="ARBA" id="ARBA00022485"/>
    </source>
</evidence>
<dbReference type="Gene3D" id="3.30.565.10">
    <property type="entry name" value="Histidine kinase-like ATPase, C-terminal domain"/>
    <property type="match status" value="1"/>
</dbReference>
<dbReference type="Proteomes" id="UP000622648">
    <property type="component" value="Unassembled WGS sequence"/>
</dbReference>
<evidence type="ECO:0000256" key="8">
    <source>
        <dbReference type="ARBA" id="ARBA00022679"/>
    </source>
</evidence>
<dbReference type="PROSITE" id="PS50109">
    <property type="entry name" value="HIS_KIN"/>
    <property type="match status" value="1"/>
</dbReference>
<comment type="catalytic activity">
    <reaction evidence="1">
        <text>ATP + protein L-histidine = ADP + protein N-phospho-L-histidine.</text>
        <dbReference type="EC" id="2.7.13.3"/>
    </reaction>
</comment>
<organism evidence="20 21">
    <name type="scientific">Pedobacter psychrotolerans</name>
    <dbReference type="NCBI Taxonomy" id="1843235"/>
    <lineage>
        <taxon>Bacteria</taxon>
        <taxon>Pseudomonadati</taxon>
        <taxon>Bacteroidota</taxon>
        <taxon>Sphingobacteriia</taxon>
        <taxon>Sphingobacteriales</taxon>
        <taxon>Sphingobacteriaceae</taxon>
        <taxon>Pedobacter</taxon>
    </lineage>
</organism>
<dbReference type="InterPro" id="IPR000014">
    <property type="entry name" value="PAS"/>
</dbReference>
<name>A0A4R2HN65_9SPHI</name>
<evidence type="ECO:0000256" key="13">
    <source>
        <dbReference type="ARBA" id="ARBA00023014"/>
    </source>
</evidence>
<feature type="domain" description="PAS" evidence="18">
    <location>
        <begin position="39"/>
        <end position="84"/>
    </location>
</feature>
<evidence type="ECO:0000313" key="20">
    <source>
        <dbReference type="EMBL" id="TCO31202.1"/>
    </source>
</evidence>
<dbReference type="GO" id="GO:0005737">
    <property type="term" value="C:cytoplasm"/>
    <property type="evidence" value="ECO:0007669"/>
    <property type="project" value="UniProtKB-SubCell"/>
</dbReference>
<dbReference type="EMBL" id="SLWO01000001">
    <property type="protein sequence ID" value="TCO31202.1"/>
    <property type="molecule type" value="Genomic_DNA"/>
</dbReference>
<dbReference type="NCBIfam" id="TIGR00229">
    <property type="entry name" value="sensory_box"/>
    <property type="match status" value="1"/>
</dbReference>
<evidence type="ECO:0000259" key="17">
    <source>
        <dbReference type="PROSITE" id="PS50109"/>
    </source>
</evidence>
<dbReference type="InterPro" id="IPR005467">
    <property type="entry name" value="His_kinase_dom"/>
</dbReference>
<comment type="function">
    <text evidence="14">Member of the two-component regulatory system NreB/NreC involved in the control of dissimilatory nitrate/nitrite reduction in response to oxygen. NreB functions as a direct oxygen sensor histidine kinase which is autophosphorylated, in the absence of oxygen, probably at the conserved histidine residue, and transfers its phosphate group probably to a conserved aspartate residue of NreC. NreB/NreC activates the expression of the nitrate (narGHJI) and nitrite (nir) reductase operons, as well as the putative nitrate transporter gene narT.</text>
</comment>
<keyword evidence="11" id="KW-0408">Iron</keyword>
<dbReference type="AlphaFoldDB" id="A0A4R2HN65"/>
<dbReference type="InterPro" id="IPR035965">
    <property type="entry name" value="PAS-like_dom_sf"/>
</dbReference>
<evidence type="ECO:0000313" key="21">
    <source>
        <dbReference type="Proteomes" id="UP000295684"/>
    </source>
</evidence>
<keyword evidence="8" id="KW-0808">Transferase</keyword>
<evidence type="ECO:0000256" key="7">
    <source>
        <dbReference type="ARBA" id="ARBA00022490"/>
    </source>
</evidence>
<dbReference type="PRINTS" id="PR00344">
    <property type="entry name" value="BCTRLSENSOR"/>
</dbReference>
<accession>A0A4R2HN65</accession>
<dbReference type="InterPro" id="IPR011712">
    <property type="entry name" value="Sig_transdc_His_kin_sub3_dim/P"/>
</dbReference>
<evidence type="ECO:0000313" key="22">
    <source>
        <dbReference type="Proteomes" id="UP000622648"/>
    </source>
</evidence>
<evidence type="ECO:0000256" key="4">
    <source>
        <dbReference type="ARBA" id="ARBA00012438"/>
    </source>
</evidence>
<evidence type="ECO:0000256" key="5">
    <source>
        <dbReference type="ARBA" id="ARBA00017322"/>
    </source>
</evidence>
<comment type="caution">
    <text evidence="20">The sequence shown here is derived from an EMBL/GenBank/DDBJ whole genome shotgun (WGS) entry which is preliminary data.</text>
</comment>
<dbReference type="GO" id="GO:0046983">
    <property type="term" value="F:protein dimerization activity"/>
    <property type="evidence" value="ECO:0007669"/>
    <property type="project" value="InterPro"/>
</dbReference>
<dbReference type="PROSITE" id="PS50112">
    <property type="entry name" value="PAS"/>
    <property type="match status" value="1"/>
</dbReference>
<evidence type="ECO:0000256" key="1">
    <source>
        <dbReference type="ARBA" id="ARBA00000085"/>
    </source>
</evidence>
<keyword evidence="13" id="KW-0411">Iron-sulfur</keyword>
<dbReference type="SUPFAM" id="SSF55874">
    <property type="entry name" value="ATPase domain of HSP90 chaperone/DNA topoisomerase II/histidine kinase"/>
    <property type="match status" value="1"/>
</dbReference>
<evidence type="ECO:0000256" key="11">
    <source>
        <dbReference type="ARBA" id="ARBA00023004"/>
    </source>
</evidence>
<dbReference type="RefSeq" id="WP_132529339.1">
    <property type="nucleotide sequence ID" value="NZ_BMJO01000001.1"/>
</dbReference>
<dbReference type="GO" id="GO:0051539">
    <property type="term" value="F:4 iron, 4 sulfur cluster binding"/>
    <property type="evidence" value="ECO:0007669"/>
    <property type="project" value="UniProtKB-KW"/>
</dbReference>
<keyword evidence="10 19" id="KW-0418">Kinase</keyword>
<evidence type="ECO:0000256" key="12">
    <source>
        <dbReference type="ARBA" id="ARBA00023012"/>
    </source>
</evidence>
<dbReference type="Pfam" id="PF07730">
    <property type="entry name" value="HisKA_3"/>
    <property type="match status" value="1"/>
</dbReference>
<keyword evidence="12" id="KW-0902">Two-component regulatory system</keyword>
<reference evidence="22" key="2">
    <citation type="journal article" date="2019" name="Int. J. Syst. Evol. Microbiol.">
        <title>The Global Catalogue of Microorganisms (GCM) 10K type strain sequencing project: providing services to taxonomists for standard genome sequencing and annotation.</title>
        <authorList>
            <consortium name="The Broad Institute Genomics Platform"/>
            <consortium name="The Broad Institute Genome Sequencing Center for Infectious Disease"/>
            <person name="Wu L."/>
            <person name="Ma J."/>
        </authorList>
    </citation>
    <scope>NUCLEOTIDE SEQUENCE [LARGE SCALE GENOMIC DNA]</scope>
    <source>
        <strain evidence="22">CGMCC 1.15644</strain>
    </source>
</reference>
<dbReference type="InterPro" id="IPR004358">
    <property type="entry name" value="Sig_transdc_His_kin-like_C"/>
</dbReference>
<dbReference type="SMART" id="SM00091">
    <property type="entry name" value="PAS"/>
    <property type="match status" value="1"/>
</dbReference>
<dbReference type="Pfam" id="PF02518">
    <property type="entry name" value="HATPase_c"/>
    <property type="match status" value="1"/>
</dbReference>
<keyword evidence="9" id="KW-0479">Metal-binding</keyword>
<evidence type="ECO:0000256" key="2">
    <source>
        <dbReference type="ARBA" id="ARBA00001966"/>
    </source>
</evidence>
<evidence type="ECO:0000256" key="9">
    <source>
        <dbReference type="ARBA" id="ARBA00022723"/>
    </source>
</evidence>
<feature type="domain" description="Histidine kinase" evidence="17">
    <location>
        <begin position="292"/>
        <end position="380"/>
    </location>
</feature>
<comment type="cofactor">
    <cofactor evidence="2">
        <name>[4Fe-4S] cluster</name>
        <dbReference type="ChEBI" id="CHEBI:49883"/>
    </cofactor>
</comment>
<proteinExistence type="predicted"/>
<dbReference type="PANTHER" id="PTHR24421">
    <property type="entry name" value="NITRATE/NITRITE SENSOR PROTEIN NARX-RELATED"/>
    <property type="match status" value="1"/>
</dbReference>
<dbReference type="CDD" id="cd16917">
    <property type="entry name" value="HATPase_UhpB-NarQ-NarX-like"/>
    <property type="match status" value="1"/>
</dbReference>
<dbReference type="InterPro" id="IPR050482">
    <property type="entry name" value="Sensor_HK_TwoCompSys"/>
</dbReference>
<dbReference type="Gene3D" id="1.20.5.1930">
    <property type="match status" value="1"/>
</dbReference>
<dbReference type="OrthoDB" id="5401121at2"/>
<dbReference type="GO" id="GO:0000155">
    <property type="term" value="F:phosphorelay sensor kinase activity"/>
    <property type="evidence" value="ECO:0007669"/>
    <property type="project" value="InterPro"/>
</dbReference>
<dbReference type="Gene3D" id="3.30.450.20">
    <property type="entry name" value="PAS domain"/>
    <property type="match status" value="1"/>
</dbReference>
<dbReference type="SMART" id="SM00387">
    <property type="entry name" value="HATPase_c"/>
    <property type="match status" value="1"/>
</dbReference>
<dbReference type="SUPFAM" id="SSF55785">
    <property type="entry name" value="PYP-like sensor domain (PAS domain)"/>
    <property type="match status" value="1"/>
</dbReference>
<feature type="coiled-coil region" evidence="16">
    <location>
        <begin position="1"/>
        <end position="49"/>
    </location>
</feature>
<reference evidence="19" key="4">
    <citation type="submission" date="2024-05" db="EMBL/GenBank/DDBJ databases">
        <authorList>
            <person name="Sun Q."/>
            <person name="Zhou Y."/>
        </authorList>
    </citation>
    <scope>NUCLEOTIDE SEQUENCE</scope>
    <source>
        <strain evidence="19">CGMCC 1.15644</strain>
    </source>
</reference>
<keyword evidence="16" id="KW-0175">Coiled coil</keyword>
<dbReference type="CDD" id="cd00130">
    <property type="entry name" value="PAS"/>
    <property type="match status" value="1"/>
</dbReference>
<keyword evidence="7" id="KW-0963">Cytoplasm</keyword>
<dbReference type="InterPro" id="IPR036890">
    <property type="entry name" value="HATPase_C_sf"/>
</dbReference>
<keyword evidence="22" id="KW-1185">Reference proteome</keyword>
<evidence type="ECO:0000256" key="14">
    <source>
        <dbReference type="ARBA" id="ARBA00024827"/>
    </source>
</evidence>
<reference evidence="20 21" key="3">
    <citation type="submission" date="2019-03" db="EMBL/GenBank/DDBJ databases">
        <title>Genomic Encyclopedia of Type Strains, Phase IV (KMG-IV): sequencing the most valuable type-strain genomes for metagenomic binning, comparative biology and taxonomic classification.</title>
        <authorList>
            <person name="Goeker M."/>
        </authorList>
    </citation>
    <scope>NUCLEOTIDE SEQUENCE [LARGE SCALE GENOMIC DNA]</scope>
    <source>
        <strain evidence="20 21">DSM 103236</strain>
    </source>
</reference>
<keyword evidence="6" id="KW-0004">4Fe-4S</keyword>
<evidence type="ECO:0000256" key="10">
    <source>
        <dbReference type="ARBA" id="ARBA00022777"/>
    </source>
</evidence>
<dbReference type="GO" id="GO:0046872">
    <property type="term" value="F:metal ion binding"/>
    <property type="evidence" value="ECO:0007669"/>
    <property type="project" value="UniProtKB-KW"/>
</dbReference>
<reference evidence="19" key="1">
    <citation type="journal article" date="2014" name="Int. J. Syst. Evol. Microbiol.">
        <title>Complete genome of a new Firmicutes species belonging to the dominant human colonic microbiota ('Ruminococcus bicirculans') reveals two chromosomes and a selective capacity to utilize plant glucans.</title>
        <authorList>
            <consortium name="NISC Comparative Sequencing Program"/>
            <person name="Wegmann U."/>
            <person name="Louis P."/>
            <person name="Goesmann A."/>
            <person name="Henrissat B."/>
            <person name="Duncan S.H."/>
            <person name="Flint H.J."/>
        </authorList>
    </citation>
    <scope>NUCLEOTIDE SEQUENCE</scope>
    <source>
        <strain evidence="19">CGMCC 1.15644</strain>
    </source>
</reference>